<evidence type="ECO:0000313" key="8">
    <source>
        <dbReference type="Proteomes" id="UP000035682"/>
    </source>
</evidence>
<dbReference type="GO" id="GO:0005840">
    <property type="term" value="C:ribosome"/>
    <property type="evidence" value="ECO:0007669"/>
    <property type="project" value="UniProtKB-KW"/>
</dbReference>
<dbReference type="SUPFAM" id="SSF50104">
    <property type="entry name" value="Translation proteins SH3-like domain"/>
    <property type="match status" value="1"/>
</dbReference>
<keyword evidence="8" id="KW-1185">Reference proteome</keyword>
<feature type="domain" description="KOW" evidence="6">
    <location>
        <begin position="112"/>
        <end position="143"/>
    </location>
</feature>
<dbReference type="InterPro" id="IPR014722">
    <property type="entry name" value="Rib_uL2_dom2"/>
</dbReference>
<dbReference type="CDD" id="cd06089">
    <property type="entry name" value="KOW_RPL26"/>
    <property type="match status" value="1"/>
</dbReference>
<dbReference type="AlphaFoldDB" id="A0A090MZ19"/>
<evidence type="ECO:0000313" key="7">
    <source>
        <dbReference type="EMBL" id="CEF68164.1"/>
    </source>
</evidence>
<dbReference type="InterPro" id="IPR003256">
    <property type="entry name" value="Ribosomal_uL24"/>
</dbReference>
<proteinExistence type="inferred from homology"/>
<dbReference type="STRING" id="34506.A0A090MZ19"/>
<evidence type="ECO:0000256" key="4">
    <source>
        <dbReference type="ARBA" id="ARBA00035283"/>
    </source>
</evidence>
<sequence>MFKSSVLRCVKKPSSTLDYSKHIPKGYVERLKRTVPKKVYSNRLGAPDIIRWELPPEDYVPELERPWEQKALKKNMQRAYDYHRSLLDTKFFKLRKPSYNKPLPDDEWFIFKGDYVMVMVGKDKFRKGKVAKVNRETNTVIVDGLHTKFEDFSEGFEKYGVRPMKRWAEQPLDVSKGEIKLVNPYDEGPTDAEWKLNADGTGYIRLSKSTGHEIPLPTEAFMTYEYITQEKYLESKKDTNASDVLKRTYVPKLCSFEDEIMESLGIKEEKQRKPSFWY</sequence>
<evidence type="ECO:0000256" key="3">
    <source>
        <dbReference type="ARBA" id="ARBA00023274"/>
    </source>
</evidence>
<dbReference type="Proteomes" id="UP000035682">
    <property type="component" value="Unplaced"/>
</dbReference>
<dbReference type="EMBL" id="LN609529">
    <property type="protein sequence ID" value="CEF68164.1"/>
    <property type="molecule type" value="Genomic_DNA"/>
</dbReference>
<protein>
    <recommendedName>
        <fullName evidence="4">Large ribosomal subunit protein uL24m</fullName>
    </recommendedName>
    <alternativeName>
        <fullName evidence="5">39S ribosomal protein L24, mitochondrial</fullName>
    </alternativeName>
</protein>
<dbReference type="InterPro" id="IPR008991">
    <property type="entry name" value="Translation_prot_SH3-like_sf"/>
</dbReference>
<evidence type="ECO:0000256" key="2">
    <source>
        <dbReference type="ARBA" id="ARBA00022980"/>
    </source>
</evidence>
<comment type="similarity">
    <text evidence="1">Belongs to the universal ribosomal protein uL24 family.</text>
</comment>
<dbReference type="GO" id="GO:1990904">
    <property type="term" value="C:ribonucleoprotein complex"/>
    <property type="evidence" value="ECO:0007669"/>
    <property type="project" value="UniProtKB-KW"/>
</dbReference>
<accession>A0A090MZ19</accession>
<dbReference type="Pfam" id="PF00467">
    <property type="entry name" value="KOW"/>
    <property type="match status" value="1"/>
</dbReference>
<dbReference type="GO" id="GO:0003735">
    <property type="term" value="F:structural constituent of ribosome"/>
    <property type="evidence" value="ECO:0007669"/>
    <property type="project" value="InterPro"/>
</dbReference>
<dbReference type="GeneID" id="36380529"/>
<organism evidence="7">
    <name type="scientific">Strongyloides ratti</name>
    <name type="common">Parasitic roundworm</name>
    <dbReference type="NCBI Taxonomy" id="34506"/>
    <lineage>
        <taxon>Eukaryota</taxon>
        <taxon>Metazoa</taxon>
        <taxon>Ecdysozoa</taxon>
        <taxon>Nematoda</taxon>
        <taxon>Chromadorea</taxon>
        <taxon>Rhabditida</taxon>
        <taxon>Tylenchina</taxon>
        <taxon>Panagrolaimomorpha</taxon>
        <taxon>Strongyloidoidea</taxon>
        <taxon>Strongyloididae</taxon>
        <taxon>Strongyloides</taxon>
    </lineage>
</organism>
<evidence type="ECO:0000256" key="1">
    <source>
        <dbReference type="ARBA" id="ARBA00010618"/>
    </source>
</evidence>
<evidence type="ECO:0000313" key="10">
    <source>
        <dbReference type="WormBase" id="SRAE_2000282200"/>
    </source>
</evidence>
<dbReference type="WBParaSite" id="SRAE_2000282200.1">
    <property type="protein sequence ID" value="SRAE_2000282200.1"/>
    <property type="gene ID" value="WBGene00263036"/>
</dbReference>
<dbReference type="CTD" id="36380529"/>
<keyword evidence="2 7" id="KW-0689">Ribosomal protein</keyword>
<dbReference type="Gene3D" id="2.30.30.30">
    <property type="match status" value="1"/>
</dbReference>
<reference evidence="7 8" key="1">
    <citation type="submission" date="2014-09" db="EMBL/GenBank/DDBJ databases">
        <authorList>
            <person name="Martin A.A."/>
        </authorList>
    </citation>
    <scope>NUCLEOTIDE SEQUENCE</scope>
    <source>
        <strain evidence="8">ED321</strain>
        <strain evidence="7">ED321 Heterogonic</strain>
    </source>
</reference>
<keyword evidence="3" id="KW-0687">Ribonucleoprotein</keyword>
<dbReference type="GO" id="GO:0003723">
    <property type="term" value="F:RNA binding"/>
    <property type="evidence" value="ECO:0007669"/>
    <property type="project" value="InterPro"/>
</dbReference>
<dbReference type="GO" id="GO:0006412">
    <property type="term" value="P:translation"/>
    <property type="evidence" value="ECO:0007669"/>
    <property type="project" value="InterPro"/>
</dbReference>
<dbReference type="InterPro" id="IPR041988">
    <property type="entry name" value="Ribosomal_uL24_KOW"/>
</dbReference>
<dbReference type="OrthoDB" id="262547at2759"/>
<evidence type="ECO:0000259" key="6">
    <source>
        <dbReference type="Pfam" id="PF00467"/>
    </source>
</evidence>
<dbReference type="WormBase" id="SRAE_2000282200">
    <property type="protein sequence ID" value="SRP04426"/>
    <property type="gene ID" value="WBGene00263036"/>
</dbReference>
<gene>
    <name evidence="7 9 10" type="ORF">SRAE_2000282200</name>
</gene>
<dbReference type="PANTHER" id="PTHR12903">
    <property type="entry name" value="MITOCHONDRIAL RIBOSOMAL PROTEIN L24"/>
    <property type="match status" value="1"/>
</dbReference>
<dbReference type="InterPro" id="IPR005824">
    <property type="entry name" value="KOW"/>
</dbReference>
<dbReference type="RefSeq" id="XP_024507364.1">
    <property type="nucleotide sequence ID" value="XM_024653937.1"/>
</dbReference>
<evidence type="ECO:0000256" key="5">
    <source>
        <dbReference type="ARBA" id="ARBA00035357"/>
    </source>
</evidence>
<name>A0A090MZ19_STRRB</name>
<reference evidence="9" key="2">
    <citation type="submission" date="2020-12" db="UniProtKB">
        <authorList>
            <consortium name="WormBaseParasite"/>
        </authorList>
    </citation>
    <scope>IDENTIFICATION</scope>
</reference>
<evidence type="ECO:0000313" key="9">
    <source>
        <dbReference type="WBParaSite" id="SRAE_2000282200.1"/>
    </source>
</evidence>
<dbReference type="OMA" id="WTLHPDD"/>